<comment type="caution">
    <text evidence="5">The sequence shown here is derived from an EMBL/GenBank/DDBJ whole genome shotgun (WGS) entry which is preliminary data.</text>
</comment>
<dbReference type="SMART" id="SM00041">
    <property type="entry name" value="CT"/>
    <property type="match status" value="1"/>
</dbReference>
<dbReference type="InterPro" id="IPR000884">
    <property type="entry name" value="TSP1_rpt"/>
</dbReference>
<gene>
    <name evidence="5" type="ORF">GDO86_015654</name>
</gene>
<dbReference type="PROSITE" id="PS50092">
    <property type="entry name" value="TSP1"/>
    <property type="match status" value="1"/>
</dbReference>
<dbReference type="OrthoDB" id="365605at2759"/>
<feature type="non-terminal residue" evidence="5">
    <location>
        <position position="301"/>
    </location>
</feature>
<dbReference type="InterPro" id="IPR043973">
    <property type="entry name" value="TSP1_CCN"/>
</dbReference>
<proteinExistence type="predicted"/>
<dbReference type="GO" id="GO:0045597">
    <property type="term" value="P:positive regulation of cell differentiation"/>
    <property type="evidence" value="ECO:0007669"/>
    <property type="project" value="TreeGrafter"/>
</dbReference>
<reference evidence="5" key="1">
    <citation type="thesis" date="2020" institute="ProQuest LLC" country="789 East Eisenhower Parkway, Ann Arbor, MI, USA">
        <title>Comparative Genomics and Chromosome Evolution.</title>
        <authorList>
            <person name="Mudd A.B."/>
        </authorList>
    </citation>
    <scope>NUCLEOTIDE SEQUENCE</scope>
    <source>
        <strain evidence="5">Female2</strain>
        <tissue evidence="5">Blood</tissue>
    </source>
</reference>
<accession>A0A8T2K274</accession>
<dbReference type="SMART" id="SM00209">
    <property type="entry name" value="TSP1"/>
    <property type="match status" value="1"/>
</dbReference>
<dbReference type="EMBL" id="JAACNH010000003">
    <property type="protein sequence ID" value="KAG8448656.1"/>
    <property type="molecule type" value="Genomic_DNA"/>
</dbReference>
<dbReference type="InterPro" id="IPR036383">
    <property type="entry name" value="TSP1_rpt_sf"/>
</dbReference>
<dbReference type="SUPFAM" id="SSF82895">
    <property type="entry name" value="TSP-1 type 1 repeat"/>
    <property type="match status" value="1"/>
</dbReference>
<evidence type="ECO:0000259" key="4">
    <source>
        <dbReference type="SMART" id="SM00041"/>
    </source>
</evidence>
<dbReference type="GO" id="GO:0007155">
    <property type="term" value="P:cell adhesion"/>
    <property type="evidence" value="ECO:0007669"/>
    <property type="project" value="TreeGrafter"/>
</dbReference>
<feature type="domain" description="CTCK" evidence="4">
    <location>
        <begin position="196"/>
        <end position="271"/>
    </location>
</feature>
<keyword evidence="2" id="KW-1015">Disulfide bond</keyword>
<dbReference type="Gene3D" id="2.20.100.10">
    <property type="entry name" value="Thrombospondin type-1 (TSP1) repeat"/>
    <property type="match status" value="1"/>
</dbReference>
<feature type="region of interest" description="Disordered" evidence="3">
    <location>
        <begin position="277"/>
        <end position="301"/>
    </location>
</feature>
<evidence type="ECO:0000256" key="3">
    <source>
        <dbReference type="SAM" id="MobiDB-lite"/>
    </source>
</evidence>
<organism evidence="5 6">
    <name type="scientific">Hymenochirus boettgeri</name>
    <name type="common">Congo dwarf clawed frog</name>
    <dbReference type="NCBI Taxonomy" id="247094"/>
    <lineage>
        <taxon>Eukaryota</taxon>
        <taxon>Metazoa</taxon>
        <taxon>Chordata</taxon>
        <taxon>Craniata</taxon>
        <taxon>Vertebrata</taxon>
        <taxon>Euteleostomi</taxon>
        <taxon>Amphibia</taxon>
        <taxon>Batrachia</taxon>
        <taxon>Anura</taxon>
        <taxon>Pipoidea</taxon>
        <taxon>Pipidae</taxon>
        <taxon>Pipinae</taxon>
        <taxon>Hymenochirus</taxon>
    </lineage>
</organism>
<dbReference type="InterPro" id="IPR006207">
    <property type="entry name" value="Cys_knot_C"/>
</dbReference>
<evidence type="ECO:0000313" key="6">
    <source>
        <dbReference type="Proteomes" id="UP000812440"/>
    </source>
</evidence>
<dbReference type="GO" id="GO:0008201">
    <property type="term" value="F:heparin binding"/>
    <property type="evidence" value="ECO:0007669"/>
    <property type="project" value="TreeGrafter"/>
</dbReference>
<feature type="compositionally biased region" description="Basic and acidic residues" evidence="3">
    <location>
        <begin position="285"/>
        <end position="301"/>
    </location>
</feature>
<dbReference type="Proteomes" id="UP000812440">
    <property type="component" value="Chromosome 8_10"/>
</dbReference>
<dbReference type="GO" id="GO:0005178">
    <property type="term" value="F:integrin binding"/>
    <property type="evidence" value="ECO:0007669"/>
    <property type="project" value="TreeGrafter"/>
</dbReference>
<evidence type="ECO:0000256" key="1">
    <source>
        <dbReference type="ARBA" id="ARBA00022729"/>
    </source>
</evidence>
<dbReference type="GO" id="GO:0005615">
    <property type="term" value="C:extracellular space"/>
    <property type="evidence" value="ECO:0007669"/>
    <property type="project" value="TreeGrafter"/>
</dbReference>
<dbReference type="PANTHER" id="PTHR11348">
    <property type="entry name" value="CONNECTIVE TISSUE GROWTH FACTOR-RELATED"/>
    <property type="match status" value="1"/>
</dbReference>
<evidence type="ECO:0000313" key="5">
    <source>
        <dbReference type="EMBL" id="KAG8448656.1"/>
    </source>
</evidence>
<sequence length="301" mass="34474">GCPHQCECPVNATCTPETNKILDTCGCGCEVCVQEQDSECNGLRPCNPVRNLSCVYPDVHVKQGVCKGVNCTYWKCNEEANNYLDRIDPQWDMAVPIPDPKTSSLDVRKRKRREAVDTEDAVPVTKPTICNVPPTEWTPCSRSCGFGQSVRIRYEKWSCTPRAEKRICMIRPCKSEYPTANYTLLKTTKNCNRLLRWSEPLTMNHRGCYTQHPLRPRFCGLCSDGRDCFPSHTETRPVSFHCSHSNRTHSNRNVTRQFMWLMQCKCRVPAGKIGKEKKWHKKRVTKPEKNDIEGDLMGREG</sequence>
<dbReference type="PANTHER" id="PTHR11348:SF36">
    <property type="entry name" value="CCN FAMILY MEMBER 2"/>
    <property type="match status" value="1"/>
</dbReference>
<dbReference type="InterPro" id="IPR050941">
    <property type="entry name" value="CCN"/>
</dbReference>
<evidence type="ECO:0000256" key="2">
    <source>
        <dbReference type="ARBA" id="ARBA00023157"/>
    </source>
</evidence>
<name>A0A8T2K274_9PIPI</name>
<dbReference type="AlphaFoldDB" id="A0A8T2K274"/>
<dbReference type="GO" id="GO:0031012">
    <property type="term" value="C:extracellular matrix"/>
    <property type="evidence" value="ECO:0007669"/>
    <property type="project" value="TreeGrafter"/>
</dbReference>
<dbReference type="GO" id="GO:0007165">
    <property type="term" value="P:signal transduction"/>
    <property type="evidence" value="ECO:0007669"/>
    <property type="project" value="InterPro"/>
</dbReference>
<keyword evidence="1" id="KW-0732">Signal</keyword>
<keyword evidence="6" id="KW-1185">Reference proteome</keyword>
<dbReference type="Pfam" id="PF19035">
    <property type="entry name" value="TSP1_CCN"/>
    <property type="match status" value="1"/>
</dbReference>
<protein>
    <recommendedName>
        <fullName evidence="4">CTCK domain-containing protein</fullName>
    </recommendedName>
</protein>